<name>A0A7E4ZYR1_PANRE</name>
<protein>
    <submittedName>
        <fullName evidence="4">Secreted protein</fullName>
    </submittedName>
</protein>
<organism evidence="3 4">
    <name type="scientific">Panagrellus redivivus</name>
    <name type="common">Microworm</name>
    <dbReference type="NCBI Taxonomy" id="6233"/>
    <lineage>
        <taxon>Eukaryota</taxon>
        <taxon>Metazoa</taxon>
        <taxon>Ecdysozoa</taxon>
        <taxon>Nematoda</taxon>
        <taxon>Chromadorea</taxon>
        <taxon>Rhabditida</taxon>
        <taxon>Tylenchina</taxon>
        <taxon>Panagrolaimomorpha</taxon>
        <taxon>Panagrolaimoidea</taxon>
        <taxon>Panagrolaimidae</taxon>
        <taxon>Panagrellus</taxon>
    </lineage>
</organism>
<evidence type="ECO:0000313" key="4">
    <source>
        <dbReference type="WBParaSite" id="Pan_g4049.t1"/>
    </source>
</evidence>
<keyword evidence="2" id="KW-0732">Signal</keyword>
<dbReference type="AlphaFoldDB" id="A0A7E4ZYR1"/>
<evidence type="ECO:0000256" key="2">
    <source>
        <dbReference type="SAM" id="SignalP"/>
    </source>
</evidence>
<feature type="compositionally biased region" description="Pro residues" evidence="1">
    <location>
        <begin position="94"/>
        <end position="103"/>
    </location>
</feature>
<reference evidence="3" key="1">
    <citation type="journal article" date="2013" name="Genetics">
        <title>The draft genome and transcriptome of Panagrellus redivivus are shaped by the harsh demands of a free-living lifestyle.</title>
        <authorList>
            <person name="Srinivasan J."/>
            <person name="Dillman A.R."/>
            <person name="Macchietto M.G."/>
            <person name="Heikkinen L."/>
            <person name="Lakso M."/>
            <person name="Fracchia K.M."/>
            <person name="Antoshechkin I."/>
            <person name="Mortazavi A."/>
            <person name="Wong G."/>
            <person name="Sternberg P.W."/>
        </authorList>
    </citation>
    <scope>NUCLEOTIDE SEQUENCE [LARGE SCALE GENOMIC DNA]</scope>
    <source>
        <strain evidence="3">MT8872</strain>
    </source>
</reference>
<reference evidence="4" key="2">
    <citation type="submission" date="2020-10" db="UniProtKB">
        <authorList>
            <consortium name="WormBaseParasite"/>
        </authorList>
    </citation>
    <scope>IDENTIFICATION</scope>
</reference>
<proteinExistence type="predicted"/>
<sequence>MKVVHLIFIVGLIALVVEGSSRCHRGRLAHRREYEADDDEALDRPVHYNRRASDYDGVIRRGYRNRNVRKSRKRLNKYGDRYLDVSNRLNMDPFPQPTEAPRPIPHDPRWDNDIMPFG</sequence>
<feature type="chain" id="PRO_5028900409" evidence="2">
    <location>
        <begin position="20"/>
        <end position="118"/>
    </location>
</feature>
<evidence type="ECO:0000313" key="3">
    <source>
        <dbReference type="Proteomes" id="UP000492821"/>
    </source>
</evidence>
<keyword evidence="3" id="KW-1185">Reference proteome</keyword>
<dbReference type="Proteomes" id="UP000492821">
    <property type="component" value="Unassembled WGS sequence"/>
</dbReference>
<feature type="region of interest" description="Disordered" evidence="1">
    <location>
        <begin position="87"/>
        <end position="118"/>
    </location>
</feature>
<accession>A0A7E4ZYR1</accession>
<feature type="signal peptide" evidence="2">
    <location>
        <begin position="1"/>
        <end position="19"/>
    </location>
</feature>
<dbReference type="WBParaSite" id="Pan_g4049.t1">
    <property type="protein sequence ID" value="Pan_g4049.t1"/>
    <property type="gene ID" value="Pan_g4049"/>
</dbReference>
<evidence type="ECO:0000256" key="1">
    <source>
        <dbReference type="SAM" id="MobiDB-lite"/>
    </source>
</evidence>